<comment type="caution">
    <text evidence="15">The sequence shown here is derived from an EMBL/GenBank/DDBJ whole genome shotgun (WGS) entry which is preliminary data.</text>
</comment>
<comment type="subcellular location">
    <subcellularLocation>
        <location evidence="1">Secreted</location>
        <location evidence="1">Extracellular space</location>
    </subcellularLocation>
</comment>
<evidence type="ECO:0000256" key="2">
    <source>
        <dbReference type="ARBA" id="ARBA00007664"/>
    </source>
</evidence>
<dbReference type="Proteomes" id="UP000299102">
    <property type="component" value="Unassembled WGS sequence"/>
</dbReference>
<reference evidence="15 16" key="1">
    <citation type="journal article" date="2019" name="Commun. Biol.">
        <title>The bagworm genome reveals a unique fibroin gene that provides high tensile strength.</title>
        <authorList>
            <person name="Kono N."/>
            <person name="Nakamura H."/>
            <person name="Ohtoshi R."/>
            <person name="Tomita M."/>
            <person name="Numata K."/>
            <person name="Arakawa K."/>
        </authorList>
    </citation>
    <scope>NUCLEOTIDE SEQUENCE [LARGE SCALE GENOMIC DNA]</scope>
</reference>
<dbReference type="InterPro" id="IPR009003">
    <property type="entry name" value="Peptidase_S1_PA"/>
</dbReference>
<evidence type="ECO:0000256" key="4">
    <source>
        <dbReference type="ARBA" id="ARBA00022670"/>
    </source>
</evidence>
<keyword evidence="10" id="KW-1205">Fibrinolytic toxin</keyword>
<feature type="region of interest" description="Disordered" evidence="12">
    <location>
        <begin position="254"/>
        <end position="273"/>
    </location>
</feature>
<keyword evidence="3" id="KW-0800">Toxin</keyword>
<dbReference type="AlphaFoldDB" id="A0A4C1UPR4"/>
<dbReference type="PRINTS" id="PR00722">
    <property type="entry name" value="CHYMOTRYPSIN"/>
</dbReference>
<evidence type="ECO:0000256" key="12">
    <source>
        <dbReference type="SAM" id="MobiDB-lite"/>
    </source>
</evidence>
<dbReference type="FunFam" id="2.40.10.10:FF:000036">
    <property type="entry name" value="Trypsin beta"/>
    <property type="match status" value="1"/>
</dbReference>
<evidence type="ECO:0000256" key="1">
    <source>
        <dbReference type="ARBA" id="ARBA00004239"/>
    </source>
</evidence>
<dbReference type="InterPro" id="IPR018114">
    <property type="entry name" value="TRYPSIN_HIS"/>
</dbReference>
<comment type="function">
    <text evidence="9">Fibrinolytic activity; shows preferential cleavage of Arg-Gly bonds in all three fibrinogen chains. Contact with the caterpillars causes severe bleeding, due the anticoagulant effect of the protein.</text>
</comment>
<accession>A0A4C1UPR4</accession>
<dbReference type="SUPFAM" id="SSF50494">
    <property type="entry name" value="Trypsin-like serine proteases"/>
    <property type="match status" value="1"/>
</dbReference>
<dbReference type="STRING" id="151549.A0A4C1UPR4"/>
<dbReference type="InterPro" id="IPR001314">
    <property type="entry name" value="Peptidase_S1A"/>
</dbReference>
<dbReference type="PANTHER" id="PTHR24276">
    <property type="entry name" value="POLYSERASE-RELATED"/>
    <property type="match status" value="1"/>
</dbReference>
<dbReference type="PANTHER" id="PTHR24276:SF91">
    <property type="entry name" value="AT26814P-RELATED"/>
    <property type="match status" value="1"/>
</dbReference>
<gene>
    <name evidence="15" type="primary">TRYP4</name>
    <name evidence="15" type="ORF">EVAR_21166_1</name>
</gene>
<evidence type="ECO:0000313" key="15">
    <source>
        <dbReference type="EMBL" id="GBP28047.1"/>
    </source>
</evidence>
<dbReference type="FunFam" id="2.40.10.10:FF:000068">
    <property type="entry name" value="transmembrane protease serine 2"/>
    <property type="match status" value="1"/>
</dbReference>
<keyword evidence="7" id="KW-1015">Disulfide bond</keyword>
<dbReference type="Pfam" id="PF00089">
    <property type="entry name" value="Trypsin"/>
    <property type="match status" value="1"/>
</dbReference>
<dbReference type="InterPro" id="IPR050430">
    <property type="entry name" value="Peptidase_S1"/>
</dbReference>
<dbReference type="GO" id="GO:0006508">
    <property type="term" value="P:proteolysis"/>
    <property type="evidence" value="ECO:0007669"/>
    <property type="project" value="UniProtKB-KW"/>
</dbReference>
<keyword evidence="4 11" id="KW-0645">Protease</keyword>
<evidence type="ECO:0000256" key="13">
    <source>
        <dbReference type="SAM" id="SignalP"/>
    </source>
</evidence>
<comment type="similarity">
    <text evidence="2">Belongs to the peptidase S1 family.</text>
</comment>
<keyword evidence="16" id="KW-1185">Reference proteome</keyword>
<evidence type="ECO:0000256" key="3">
    <source>
        <dbReference type="ARBA" id="ARBA00022656"/>
    </source>
</evidence>
<organism evidence="15 16">
    <name type="scientific">Eumeta variegata</name>
    <name type="common">Bagworm moth</name>
    <name type="synonym">Eumeta japonica</name>
    <dbReference type="NCBI Taxonomy" id="151549"/>
    <lineage>
        <taxon>Eukaryota</taxon>
        <taxon>Metazoa</taxon>
        <taxon>Ecdysozoa</taxon>
        <taxon>Arthropoda</taxon>
        <taxon>Hexapoda</taxon>
        <taxon>Insecta</taxon>
        <taxon>Pterygota</taxon>
        <taxon>Neoptera</taxon>
        <taxon>Endopterygota</taxon>
        <taxon>Lepidoptera</taxon>
        <taxon>Glossata</taxon>
        <taxon>Ditrysia</taxon>
        <taxon>Tineoidea</taxon>
        <taxon>Psychidae</taxon>
        <taxon>Oiketicinae</taxon>
        <taxon>Eumeta</taxon>
    </lineage>
</organism>
<sequence>MHVSIRTFIFLVTAPVIFSNVVPDPDSSARIVNGDAVAISSVPYQAGLRRRVTGGWAYICGGVVVHRKAVVTAAHCIVGSESSPSNMRVVVGTSSRLSGGNSYDLLSIRKHSDYSETTLLNDIALLVTDDKMSLGSDVAVIPLAEYNTEIPAGTEALVSGFGSISYDGSASTVLLAAKVKIVSQSECSQSYLGLASIYPSMICAMGTDPVRDACQGDSGGPLVADGKLIGLVSFGEGCADPNFPGMRLSISAQPAVAAPPPANNSAPLELSRS</sequence>
<name>A0A4C1UPR4_EUMVA</name>
<dbReference type="PROSITE" id="PS00135">
    <property type="entry name" value="TRYPSIN_SER"/>
    <property type="match status" value="1"/>
</dbReference>
<dbReference type="OrthoDB" id="414661at2759"/>
<evidence type="ECO:0000256" key="7">
    <source>
        <dbReference type="ARBA" id="ARBA00023157"/>
    </source>
</evidence>
<feature type="signal peptide" evidence="13">
    <location>
        <begin position="1"/>
        <end position="19"/>
    </location>
</feature>
<dbReference type="GO" id="GO:0090729">
    <property type="term" value="F:toxin activity"/>
    <property type="evidence" value="ECO:0007669"/>
    <property type="project" value="UniProtKB-KW"/>
</dbReference>
<keyword evidence="8" id="KW-1199">Hemostasis impairing toxin</keyword>
<feature type="domain" description="Peptidase S1" evidence="14">
    <location>
        <begin position="31"/>
        <end position="273"/>
    </location>
</feature>
<evidence type="ECO:0000259" key="14">
    <source>
        <dbReference type="PROSITE" id="PS50240"/>
    </source>
</evidence>
<feature type="chain" id="PRO_5020026423" evidence="13">
    <location>
        <begin position="20"/>
        <end position="273"/>
    </location>
</feature>
<dbReference type="InterPro" id="IPR043504">
    <property type="entry name" value="Peptidase_S1_PA_chymotrypsin"/>
</dbReference>
<dbReference type="GO" id="GO:0004252">
    <property type="term" value="F:serine-type endopeptidase activity"/>
    <property type="evidence" value="ECO:0007669"/>
    <property type="project" value="InterPro"/>
</dbReference>
<dbReference type="PROSITE" id="PS00134">
    <property type="entry name" value="TRYPSIN_HIS"/>
    <property type="match status" value="1"/>
</dbReference>
<dbReference type="Gene3D" id="2.40.10.10">
    <property type="entry name" value="Trypsin-like serine proteases"/>
    <property type="match status" value="1"/>
</dbReference>
<evidence type="ECO:0000256" key="5">
    <source>
        <dbReference type="ARBA" id="ARBA00022801"/>
    </source>
</evidence>
<dbReference type="EMBL" id="BGZK01000202">
    <property type="protein sequence ID" value="GBP28047.1"/>
    <property type="molecule type" value="Genomic_DNA"/>
</dbReference>
<proteinExistence type="inferred from homology"/>
<dbReference type="PROSITE" id="PS50240">
    <property type="entry name" value="TRYPSIN_DOM"/>
    <property type="match status" value="1"/>
</dbReference>
<evidence type="ECO:0000256" key="6">
    <source>
        <dbReference type="ARBA" id="ARBA00022825"/>
    </source>
</evidence>
<dbReference type="SMART" id="SM00020">
    <property type="entry name" value="Tryp_SPc"/>
    <property type="match status" value="1"/>
</dbReference>
<evidence type="ECO:0000256" key="11">
    <source>
        <dbReference type="RuleBase" id="RU363034"/>
    </source>
</evidence>
<dbReference type="InterPro" id="IPR001254">
    <property type="entry name" value="Trypsin_dom"/>
</dbReference>
<dbReference type="CDD" id="cd00190">
    <property type="entry name" value="Tryp_SPc"/>
    <property type="match status" value="1"/>
</dbReference>
<dbReference type="GO" id="GO:0005576">
    <property type="term" value="C:extracellular region"/>
    <property type="evidence" value="ECO:0007669"/>
    <property type="project" value="UniProtKB-SubCell"/>
</dbReference>
<evidence type="ECO:0000256" key="9">
    <source>
        <dbReference type="ARBA" id="ARBA00055534"/>
    </source>
</evidence>
<keyword evidence="5 11" id="KW-0378">Hydrolase</keyword>
<protein>
    <submittedName>
        <fullName evidence="15">Trypsin-4</fullName>
    </submittedName>
</protein>
<evidence type="ECO:0000256" key="8">
    <source>
        <dbReference type="ARBA" id="ARBA00023240"/>
    </source>
</evidence>
<dbReference type="InterPro" id="IPR033116">
    <property type="entry name" value="TRYPSIN_SER"/>
</dbReference>
<evidence type="ECO:0000313" key="16">
    <source>
        <dbReference type="Proteomes" id="UP000299102"/>
    </source>
</evidence>
<keyword evidence="13" id="KW-0732">Signal</keyword>
<evidence type="ECO:0000256" key="10">
    <source>
        <dbReference type="ARBA" id="ARBA00084094"/>
    </source>
</evidence>
<keyword evidence="6 11" id="KW-0720">Serine protease</keyword>